<evidence type="ECO:0000313" key="3">
    <source>
        <dbReference type="EMBL" id="SAM09822.1"/>
    </source>
</evidence>
<dbReference type="GO" id="GO:0016491">
    <property type="term" value="F:oxidoreductase activity"/>
    <property type="evidence" value="ECO:0007669"/>
    <property type="project" value="InterPro"/>
</dbReference>
<dbReference type="EMBL" id="LT555210">
    <property type="protein sequence ID" value="SAM09822.1"/>
    <property type="molecule type" value="Genomic_DNA"/>
</dbReference>
<name>A0A168TCC4_ABSGL</name>
<dbReference type="Gene3D" id="3.90.660.10">
    <property type="match status" value="1"/>
</dbReference>
<feature type="domain" description="Amine oxidase" evidence="2">
    <location>
        <begin position="32"/>
        <end position="461"/>
    </location>
</feature>
<dbReference type="InterPro" id="IPR002937">
    <property type="entry name" value="Amino_oxidase"/>
</dbReference>
<evidence type="ECO:0000313" key="4">
    <source>
        <dbReference type="Proteomes" id="UP000078561"/>
    </source>
</evidence>
<dbReference type="InterPro" id="IPR036188">
    <property type="entry name" value="FAD/NAD-bd_sf"/>
</dbReference>
<protein>
    <recommendedName>
        <fullName evidence="2">Amine oxidase domain-containing protein</fullName>
    </recommendedName>
</protein>
<dbReference type="GO" id="GO:0006598">
    <property type="term" value="P:polyamine catabolic process"/>
    <property type="evidence" value="ECO:0007669"/>
    <property type="project" value="TreeGrafter"/>
</dbReference>
<feature type="chain" id="PRO_5007900443" description="Amine oxidase domain-containing protein" evidence="1">
    <location>
        <begin position="19"/>
        <end position="500"/>
    </location>
</feature>
<dbReference type="Pfam" id="PF01593">
    <property type="entry name" value="Amino_oxidase"/>
    <property type="match status" value="1"/>
</dbReference>
<dbReference type="STRING" id="4829.A0A168TCC4"/>
<dbReference type="AlphaFoldDB" id="A0A168TCC4"/>
<feature type="signal peptide" evidence="1">
    <location>
        <begin position="1"/>
        <end position="18"/>
    </location>
</feature>
<sequence length="500" mass="56714">MKVTSFVSLSLLAGTLQAATIHTKVAILGGGVSGISASLNLTLAGIDDFVLIEARDVLGGRAQDVKFGHNVTIEMGCNWVQALGTNPINLLSQKYNMKTVPTDYEDIDYIDHHGRHVNGSKEQQAFSDASDRMYEQALKRAKNNLVDISSRTALSLAGWIPRTPLEKAIEYFGYDWESGEDPERSSDVFGILNDEANYNGKFGHDLEGDRMNIDQRGFKYMFLQEAERVFKKKNDPRLKLGTTVKSIAYDKKGVTITTDKDTIIADYAISTFSVGVLQHRDVEWKPELPDWKMEGIFGFHLTTYTKIFMNFDRQFWSDHEFTLYAHPTSRGLFSVWQNLNAPGYFPKGTKDNVFMVTVTQDYAHMVEAMTDEQVKDQLMATLRKMYPDETIPEPTDFKFPRWHSDPLFRGSYSNWPIGEVDQHHENMKAPLHNRVFFAGEAMSKDYYGYLQGGWVAGEEAAISVVQCIKKKKCPVATYYPEIVNAKMKGNTVLKKRAYIE</sequence>
<dbReference type="Proteomes" id="UP000078561">
    <property type="component" value="Unassembled WGS sequence"/>
</dbReference>
<accession>A0A168TCC4</accession>
<reference evidence="3" key="1">
    <citation type="submission" date="2016-04" db="EMBL/GenBank/DDBJ databases">
        <authorList>
            <person name="Evans L.H."/>
            <person name="Alamgir A."/>
            <person name="Owens N."/>
            <person name="Weber N.D."/>
            <person name="Virtaneva K."/>
            <person name="Barbian K."/>
            <person name="Babar A."/>
            <person name="Rosenke K."/>
        </authorList>
    </citation>
    <scope>NUCLEOTIDE SEQUENCE [LARGE SCALE GENOMIC DNA]</scope>
    <source>
        <strain evidence="3">CBS 101.48</strain>
    </source>
</reference>
<evidence type="ECO:0000256" key="1">
    <source>
        <dbReference type="SAM" id="SignalP"/>
    </source>
</evidence>
<dbReference type="OrthoDB" id="5046242at2759"/>
<organism evidence="3">
    <name type="scientific">Absidia glauca</name>
    <name type="common">Pin mould</name>
    <dbReference type="NCBI Taxonomy" id="4829"/>
    <lineage>
        <taxon>Eukaryota</taxon>
        <taxon>Fungi</taxon>
        <taxon>Fungi incertae sedis</taxon>
        <taxon>Mucoromycota</taxon>
        <taxon>Mucoromycotina</taxon>
        <taxon>Mucoromycetes</taxon>
        <taxon>Mucorales</taxon>
        <taxon>Cunninghamellaceae</taxon>
        <taxon>Absidia</taxon>
    </lineage>
</organism>
<dbReference type="InParanoid" id="A0A168TCC4"/>
<dbReference type="SUPFAM" id="SSF54373">
    <property type="entry name" value="FAD-linked reductases, C-terminal domain"/>
    <property type="match status" value="1"/>
</dbReference>
<dbReference type="PANTHER" id="PTHR10742:SF313">
    <property type="entry name" value="AMINE OXIDASE"/>
    <property type="match status" value="1"/>
</dbReference>
<dbReference type="PANTHER" id="PTHR10742">
    <property type="entry name" value="FLAVIN MONOAMINE OXIDASE"/>
    <property type="match status" value="1"/>
</dbReference>
<proteinExistence type="predicted"/>
<dbReference type="Gene3D" id="3.50.50.60">
    <property type="entry name" value="FAD/NAD(P)-binding domain"/>
    <property type="match status" value="1"/>
</dbReference>
<keyword evidence="4" id="KW-1185">Reference proteome</keyword>
<evidence type="ECO:0000259" key="2">
    <source>
        <dbReference type="Pfam" id="PF01593"/>
    </source>
</evidence>
<gene>
    <name evidence="3" type="primary">ABSGL_15531.1 scaffold 17607</name>
</gene>
<dbReference type="InterPro" id="IPR050281">
    <property type="entry name" value="Flavin_monoamine_oxidase"/>
</dbReference>
<dbReference type="SUPFAM" id="SSF51905">
    <property type="entry name" value="FAD/NAD(P)-binding domain"/>
    <property type="match status" value="1"/>
</dbReference>
<dbReference type="OMA" id="DVGCGWL"/>
<keyword evidence="1" id="KW-0732">Signal</keyword>